<dbReference type="SUPFAM" id="SSF46955">
    <property type="entry name" value="Putative DNA-binding domain"/>
    <property type="match status" value="1"/>
</dbReference>
<evidence type="ECO:0000313" key="4">
    <source>
        <dbReference type="Proteomes" id="UP000297851"/>
    </source>
</evidence>
<accession>A0ABY2J502</accession>
<dbReference type="EMBL" id="SOGO01000038">
    <property type="protein sequence ID" value="TFC99920.1"/>
    <property type="molecule type" value="Genomic_DNA"/>
</dbReference>
<organism evidence="3 4">
    <name type="scientific">Cryobacterium sandaracinum</name>
    <dbReference type="NCBI Taxonomy" id="1259247"/>
    <lineage>
        <taxon>Bacteria</taxon>
        <taxon>Bacillati</taxon>
        <taxon>Actinomycetota</taxon>
        <taxon>Actinomycetes</taxon>
        <taxon>Micrococcales</taxon>
        <taxon>Microbacteriaceae</taxon>
        <taxon>Cryobacterium</taxon>
    </lineage>
</organism>
<dbReference type="PRINTS" id="PR00040">
    <property type="entry name" value="HTHMERR"/>
</dbReference>
<sequence>MLIGEFADRTGLSQRTVRHYDEIKVLQASGRSECGYRFYAPADLDRARVIRAMRALSLSTTEIRDDLAILDRVESASSAPTPADRRELAAILADAECREHALRERIGLASDFVEMLRAL</sequence>
<keyword evidence="4" id="KW-1185">Reference proteome</keyword>
<comment type="caution">
    <text evidence="3">The sequence shown here is derived from an EMBL/GenBank/DDBJ whole genome shotgun (WGS) entry which is preliminary data.</text>
</comment>
<dbReference type="Proteomes" id="UP000297851">
    <property type="component" value="Unassembled WGS sequence"/>
</dbReference>
<reference evidence="3 4" key="1">
    <citation type="submission" date="2019-03" db="EMBL/GenBank/DDBJ databases">
        <title>Genomics of glacier-inhabiting Cryobacterium strains.</title>
        <authorList>
            <person name="Liu Q."/>
            <person name="Xin Y.-H."/>
        </authorList>
    </citation>
    <scope>NUCLEOTIDE SEQUENCE [LARGE SCALE GENOMIC DNA]</scope>
    <source>
        <strain evidence="3 4">TMT2-16</strain>
    </source>
</reference>
<evidence type="ECO:0000313" key="3">
    <source>
        <dbReference type="EMBL" id="TFC99920.1"/>
    </source>
</evidence>
<evidence type="ECO:0000256" key="1">
    <source>
        <dbReference type="ARBA" id="ARBA00023125"/>
    </source>
</evidence>
<keyword evidence="1" id="KW-0238">DNA-binding</keyword>
<dbReference type="InterPro" id="IPR047057">
    <property type="entry name" value="MerR_fam"/>
</dbReference>
<dbReference type="Pfam" id="PF13411">
    <property type="entry name" value="MerR_1"/>
    <property type="match status" value="1"/>
</dbReference>
<evidence type="ECO:0000259" key="2">
    <source>
        <dbReference type="PROSITE" id="PS50937"/>
    </source>
</evidence>
<dbReference type="InterPro" id="IPR009061">
    <property type="entry name" value="DNA-bd_dom_put_sf"/>
</dbReference>
<dbReference type="PROSITE" id="PS50937">
    <property type="entry name" value="HTH_MERR_2"/>
    <property type="match status" value="1"/>
</dbReference>
<dbReference type="SMART" id="SM00422">
    <property type="entry name" value="HTH_MERR"/>
    <property type="match status" value="1"/>
</dbReference>
<protein>
    <submittedName>
        <fullName evidence="3">MerR family transcriptional regulator</fullName>
    </submittedName>
</protein>
<proteinExistence type="predicted"/>
<name>A0ABY2J502_9MICO</name>
<dbReference type="PANTHER" id="PTHR30204:SF93">
    <property type="entry name" value="HTH MERR-TYPE DOMAIN-CONTAINING PROTEIN"/>
    <property type="match status" value="1"/>
</dbReference>
<dbReference type="Gene3D" id="1.10.1660.10">
    <property type="match status" value="1"/>
</dbReference>
<dbReference type="RefSeq" id="WP_134374990.1">
    <property type="nucleotide sequence ID" value="NZ_SOGO01000038.1"/>
</dbReference>
<feature type="domain" description="HTH merR-type" evidence="2">
    <location>
        <begin position="1"/>
        <end position="69"/>
    </location>
</feature>
<dbReference type="InterPro" id="IPR000551">
    <property type="entry name" value="MerR-type_HTH_dom"/>
</dbReference>
<gene>
    <name evidence="3" type="ORF">E3T25_14090</name>
</gene>
<dbReference type="PANTHER" id="PTHR30204">
    <property type="entry name" value="REDOX-CYCLING DRUG-SENSING TRANSCRIPTIONAL ACTIVATOR SOXR"/>
    <property type="match status" value="1"/>
</dbReference>